<proteinExistence type="predicted"/>
<feature type="transmembrane region" description="Helical" evidence="1">
    <location>
        <begin position="7"/>
        <end position="28"/>
    </location>
</feature>
<evidence type="ECO:0000313" key="3">
    <source>
        <dbReference type="Proteomes" id="UP001424741"/>
    </source>
</evidence>
<keyword evidence="1" id="KW-1133">Transmembrane helix</keyword>
<organism evidence="2 3">
    <name type="scientific">Rubritalea halochordaticola</name>
    <dbReference type="NCBI Taxonomy" id="714537"/>
    <lineage>
        <taxon>Bacteria</taxon>
        <taxon>Pseudomonadati</taxon>
        <taxon>Verrucomicrobiota</taxon>
        <taxon>Verrucomicrobiia</taxon>
        <taxon>Verrucomicrobiales</taxon>
        <taxon>Rubritaleaceae</taxon>
        <taxon>Rubritalea</taxon>
    </lineage>
</organism>
<reference evidence="2 3" key="1">
    <citation type="submission" date="2024-02" db="EMBL/GenBank/DDBJ databases">
        <title>Rubritalea halochordaticola NBRC 107102.</title>
        <authorList>
            <person name="Ichikawa N."/>
            <person name="Katano-Makiyama Y."/>
            <person name="Hidaka K."/>
        </authorList>
    </citation>
    <scope>NUCLEOTIDE SEQUENCE [LARGE SCALE GENOMIC DNA]</scope>
    <source>
        <strain evidence="2 3">NBRC 107102</strain>
    </source>
</reference>
<evidence type="ECO:0008006" key="4">
    <source>
        <dbReference type="Google" id="ProtNLM"/>
    </source>
</evidence>
<protein>
    <recommendedName>
        <fullName evidence="4">DUF4149 domain-containing protein</fullName>
    </recommendedName>
</protein>
<feature type="transmembrane region" description="Helical" evidence="1">
    <location>
        <begin position="48"/>
        <end position="71"/>
    </location>
</feature>
<dbReference type="EMBL" id="BAABRL010000013">
    <property type="protein sequence ID" value="GAA5497275.1"/>
    <property type="molecule type" value="Genomic_DNA"/>
</dbReference>
<accession>A0ABP9V5F7</accession>
<keyword evidence="1" id="KW-0812">Transmembrane</keyword>
<feature type="transmembrane region" description="Helical" evidence="1">
    <location>
        <begin position="131"/>
        <end position="153"/>
    </location>
</feature>
<name>A0ABP9V5F7_9BACT</name>
<keyword evidence="3" id="KW-1185">Reference proteome</keyword>
<evidence type="ECO:0000313" key="2">
    <source>
        <dbReference type="EMBL" id="GAA5497275.1"/>
    </source>
</evidence>
<sequence>MRTQFPILAASLTAVLMAALSYLAYPFLMDWVLGDARQYLVALKPAELFWHPLKTSLCFGILGVSAVGAAYQYQRNKPGSRFATILGAISLCALIMVLISLWLIRHDLAEALAISQQAFPDMVPAITPEAVPLHLAAVHPLVALNIVWILLVFKNRKSNKPSSS</sequence>
<keyword evidence="1" id="KW-0472">Membrane</keyword>
<comment type="caution">
    <text evidence="2">The sequence shown here is derived from an EMBL/GenBank/DDBJ whole genome shotgun (WGS) entry which is preliminary data.</text>
</comment>
<evidence type="ECO:0000256" key="1">
    <source>
        <dbReference type="SAM" id="Phobius"/>
    </source>
</evidence>
<dbReference type="Proteomes" id="UP001424741">
    <property type="component" value="Unassembled WGS sequence"/>
</dbReference>
<dbReference type="RefSeq" id="WP_346189804.1">
    <property type="nucleotide sequence ID" value="NZ_BAABRL010000013.1"/>
</dbReference>
<feature type="transmembrane region" description="Helical" evidence="1">
    <location>
        <begin position="83"/>
        <end position="104"/>
    </location>
</feature>
<gene>
    <name evidence="2" type="ORF">Rhal01_03468</name>
</gene>